<reference evidence="8 9" key="1">
    <citation type="submission" date="2018-05" db="EMBL/GenBank/DDBJ databases">
        <title>Lactobacillus sanfranciscensis Ah4 draft denome sequence.</title>
        <authorList>
            <person name="Zhang G."/>
        </authorList>
    </citation>
    <scope>NUCLEOTIDE SEQUENCE [LARGE SCALE GENOMIC DNA]</scope>
    <source>
        <strain evidence="8 9">Ah4</strain>
    </source>
</reference>
<evidence type="ECO:0000256" key="2">
    <source>
        <dbReference type="ARBA" id="ARBA00022692"/>
    </source>
</evidence>
<dbReference type="Pfam" id="PF00702">
    <property type="entry name" value="Hydrolase"/>
    <property type="match status" value="1"/>
</dbReference>
<sequence length="778" mass="84689">MTQNLTGLTSAQVQTRIAAGENNTATESLTKSSKQIVFENTFTLFNLINVILGILVFLTGSYKNMLFLLIATVNTMIGIFQEIRAKRQVDKMALLSQSKVTVIRNGKQVEIEPEGIVLDDLLVLQLGDQVPVDGIVKETQELEIDESQITGESDVIIKTDGESLISGSFVVSGHAIMQATEVGKSTFVNSLTEKVSKTEKNNSVLLNLIKRIIRILTIIIIPLGLLLFASRLWHGVALNHAILGTVAAMIGMIPEGLILLSSVTLAISAYHLARKQVLVRDLASIETLARVDTLCLDKTGTITNGNLQFKQLVLSHGQNEKMVSDILGSLVKEIDDTNETAEALKTAFPSHPYHAQQIVPFSSARKWSGVQFEQGNYVLGAPQFVLQLSEQQTQQVHGFAANGNRVLALVKADEMSRDGITGAELVAFILITDVIRADAPSTLAYFANQGVTVKVISGDDPTTVAAIAQRTGIAKAEQLVDMTTVADDANYHDLVAKTTVFGRVKPEQKERLVKALQDNGHTVAMTGDGVNDILALRQANCGIAMASGNESTKSIAGFVLVDSNFSALIQILNEGRRVINNIDNIAALYLVKTMFSIMLSLIFIFMAKSYPFQPIQLTPINSLMVGVPSFFLALAPEFHPIKNRFFTGIVEIALPSAICVVIYIILIGGIGNLLGFKVATTDTLNVLLTGLISWQALLLVSRPLNRYKAMIVAGSIIGFMGLFIIFGKFFFLARLFTWQVGGIGLLLLLTVNPVFLLVQRLVNYFRDKKISIGKLESE</sequence>
<keyword evidence="4 6" id="KW-1133">Transmembrane helix</keyword>
<protein>
    <submittedName>
        <fullName evidence="8">Magnesium-transporting ATPase</fullName>
    </submittedName>
</protein>
<feature type="transmembrane region" description="Helical" evidence="6">
    <location>
        <begin position="712"/>
        <end position="732"/>
    </location>
</feature>
<keyword evidence="5 6" id="KW-0472">Membrane</keyword>
<dbReference type="PANTHER" id="PTHR42861">
    <property type="entry name" value="CALCIUM-TRANSPORTING ATPASE"/>
    <property type="match status" value="1"/>
</dbReference>
<dbReference type="InterPro" id="IPR018303">
    <property type="entry name" value="ATPase_P-typ_P_site"/>
</dbReference>
<dbReference type="RefSeq" id="WP_103434217.1">
    <property type="nucleotide sequence ID" value="NZ_MIXY01000005.1"/>
</dbReference>
<keyword evidence="2 6" id="KW-0812">Transmembrane</keyword>
<dbReference type="SFLD" id="SFLDF00027">
    <property type="entry name" value="p-type_atpase"/>
    <property type="match status" value="1"/>
</dbReference>
<dbReference type="PRINTS" id="PR00119">
    <property type="entry name" value="CATATPASE"/>
</dbReference>
<comment type="subcellular location">
    <subcellularLocation>
        <location evidence="1">Membrane</location>
        <topology evidence="1">Multi-pass membrane protein</topology>
    </subcellularLocation>
</comment>
<dbReference type="InterPro" id="IPR008250">
    <property type="entry name" value="ATPase_P-typ_transduc_dom_A_sf"/>
</dbReference>
<gene>
    <name evidence="8" type="ORF">DID87_05360</name>
</gene>
<dbReference type="Gene3D" id="1.20.1110.10">
    <property type="entry name" value="Calcium-transporting ATPase, transmembrane domain"/>
    <property type="match status" value="1"/>
</dbReference>
<evidence type="ECO:0000256" key="4">
    <source>
        <dbReference type="ARBA" id="ARBA00022989"/>
    </source>
</evidence>
<keyword evidence="3" id="KW-1278">Translocase</keyword>
<dbReference type="GO" id="GO:0016887">
    <property type="term" value="F:ATP hydrolysis activity"/>
    <property type="evidence" value="ECO:0007669"/>
    <property type="project" value="InterPro"/>
</dbReference>
<evidence type="ECO:0000256" key="6">
    <source>
        <dbReference type="SAM" id="Phobius"/>
    </source>
</evidence>
<dbReference type="InterPro" id="IPR001757">
    <property type="entry name" value="P_typ_ATPase"/>
</dbReference>
<feature type="transmembrane region" description="Helical" evidence="6">
    <location>
        <begin position="619"/>
        <end position="636"/>
    </location>
</feature>
<dbReference type="NCBIfam" id="TIGR01494">
    <property type="entry name" value="ATPase_P-type"/>
    <property type="match status" value="2"/>
</dbReference>
<dbReference type="SUPFAM" id="SSF56784">
    <property type="entry name" value="HAD-like"/>
    <property type="match status" value="1"/>
</dbReference>
<dbReference type="GO" id="GO:0005524">
    <property type="term" value="F:ATP binding"/>
    <property type="evidence" value="ECO:0007669"/>
    <property type="project" value="InterPro"/>
</dbReference>
<dbReference type="InterPro" id="IPR036412">
    <property type="entry name" value="HAD-like_sf"/>
</dbReference>
<dbReference type="Gene3D" id="3.40.1110.10">
    <property type="entry name" value="Calcium-transporting ATPase, cytoplasmic domain N"/>
    <property type="match status" value="1"/>
</dbReference>
<dbReference type="InterPro" id="IPR059000">
    <property type="entry name" value="ATPase_P-type_domA"/>
</dbReference>
<dbReference type="SUPFAM" id="SSF81665">
    <property type="entry name" value="Calcium ATPase, transmembrane domain M"/>
    <property type="match status" value="1"/>
</dbReference>
<dbReference type="SFLD" id="SFLDS00003">
    <property type="entry name" value="Haloacid_Dehalogenase"/>
    <property type="match status" value="1"/>
</dbReference>
<evidence type="ECO:0000259" key="7">
    <source>
        <dbReference type="Pfam" id="PF00122"/>
    </source>
</evidence>
<evidence type="ECO:0000256" key="1">
    <source>
        <dbReference type="ARBA" id="ARBA00004141"/>
    </source>
</evidence>
<feature type="transmembrane region" description="Helical" evidence="6">
    <location>
        <begin position="212"/>
        <end position="229"/>
    </location>
</feature>
<dbReference type="Gene3D" id="2.70.150.10">
    <property type="entry name" value="Calcium-transporting ATPase, cytoplasmic transduction domain A"/>
    <property type="match status" value="1"/>
</dbReference>
<accession>A0A5C4TJ75</accession>
<dbReference type="Pfam" id="PF00122">
    <property type="entry name" value="E1-E2_ATPase"/>
    <property type="match status" value="1"/>
</dbReference>
<feature type="transmembrane region" description="Helical" evidence="6">
    <location>
        <begin position="683"/>
        <end position="700"/>
    </location>
</feature>
<dbReference type="PROSITE" id="PS00154">
    <property type="entry name" value="ATPASE_E1_E2"/>
    <property type="match status" value="1"/>
</dbReference>
<evidence type="ECO:0000256" key="3">
    <source>
        <dbReference type="ARBA" id="ARBA00022967"/>
    </source>
</evidence>
<dbReference type="SFLD" id="SFLDG00002">
    <property type="entry name" value="C1.7:_P-type_atpase_like"/>
    <property type="match status" value="1"/>
</dbReference>
<dbReference type="InterPro" id="IPR023298">
    <property type="entry name" value="ATPase_P-typ_TM_dom_sf"/>
</dbReference>
<feature type="transmembrane region" description="Helical" evidence="6">
    <location>
        <begin position="41"/>
        <end position="59"/>
    </location>
</feature>
<feature type="transmembrane region" description="Helical" evidence="6">
    <location>
        <begin position="648"/>
        <end position="671"/>
    </location>
</feature>
<evidence type="ECO:0000256" key="5">
    <source>
        <dbReference type="ARBA" id="ARBA00023136"/>
    </source>
</evidence>
<dbReference type="InterPro" id="IPR023299">
    <property type="entry name" value="ATPase_P-typ_cyto_dom_N"/>
</dbReference>
<feature type="transmembrane region" description="Helical" evidence="6">
    <location>
        <begin position="65"/>
        <end position="83"/>
    </location>
</feature>
<organism evidence="8 9">
    <name type="scientific">Fructilactobacillus sanfranciscensis</name>
    <name type="common">Lactobacillus sanfranciscensis</name>
    <dbReference type="NCBI Taxonomy" id="1625"/>
    <lineage>
        <taxon>Bacteria</taxon>
        <taxon>Bacillati</taxon>
        <taxon>Bacillota</taxon>
        <taxon>Bacilli</taxon>
        <taxon>Lactobacillales</taxon>
        <taxon>Lactobacillaceae</taxon>
        <taxon>Fructilactobacillus</taxon>
    </lineage>
</organism>
<dbReference type="Proteomes" id="UP000313312">
    <property type="component" value="Unassembled WGS sequence"/>
</dbReference>
<dbReference type="InterPro" id="IPR023214">
    <property type="entry name" value="HAD_sf"/>
</dbReference>
<dbReference type="InterPro" id="IPR044492">
    <property type="entry name" value="P_typ_ATPase_HD_dom"/>
</dbReference>
<dbReference type="PRINTS" id="PR00120">
    <property type="entry name" value="HATPASE"/>
</dbReference>
<dbReference type="AlphaFoldDB" id="A0A5C4TJ75"/>
<feature type="transmembrane region" description="Helical" evidence="6">
    <location>
        <begin position="738"/>
        <end position="758"/>
    </location>
</feature>
<evidence type="ECO:0000313" key="8">
    <source>
        <dbReference type="EMBL" id="TNK90111.1"/>
    </source>
</evidence>
<dbReference type="SUPFAM" id="SSF81653">
    <property type="entry name" value="Calcium ATPase, transduction domain A"/>
    <property type="match status" value="1"/>
</dbReference>
<dbReference type="GO" id="GO:0016020">
    <property type="term" value="C:membrane"/>
    <property type="evidence" value="ECO:0007669"/>
    <property type="project" value="UniProtKB-SubCell"/>
</dbReference>
<comment type="caution">
    <text evidence="8">The sequence shown here is derived from an EMBL/GenBank/DDBJ whole genome shotgun (WGS) entry which is preliminary data.</text>
</comment>
<name>A0A5C4TJ75_FRUSA</name>
<feature type="domain" description="P-type ATPase A" evidence="7">
    <location>
        <begin position="95"/>
        <end position="195"/>
    </location>
</feature>
<feature type="transmembrane region" description="Helical" evidence="6">
    <location>
        <begin position="241"/>
        <end position="270"/>
    </location>
</feature>
<proteinExistence type="predicted"/>
<dbReference type="Gene3D" id="3.40.50.1000">
    <property type="entry name" value="HAD superfamily/HAD-like"/>
    <property type="match status" value="1"/>
</dbReference>
<dbReference type="EMBL" id="QFCR01000017">
    <property type="protein sequence ID" value="TNK90111.1"/>
    <property type="molecule type" value="Genomic_DNA"/>
</dbReference>
<feature type="transmembrane region" description="Helical" evidence="6">
    <location>
        <begin position="586"/>
        <end position="607"/>
    </location>
</feature>
<evidence type="ECO:0000313" key="9">
    <source>
        <dbReference type="Proteomes" id="UP000313312"/>
    </source>
</evidence>